<protein>
    <submittedName>
        <fullName evidence="1">Uncharacterized protein</fullName>
    </submittedName>
</protein>
<dbReference type="EMBL" id="LCBN01000048">
    <property type="protein sequence ID" value="KKS12600.1"/>
    <property type="molecule type" value="Genomic_DNA"/>
</dbReference>
<name>A0A0G0WIB4_9BACT</name>
<sequence>MTIGMARIAVVELPANPRNKGTEFINKPINELTSEVVELMMRLGCRTPLELVDKAVESKVASLAAVNSLKSSVESLHPFNLVVRVLPELREEIEGRVLRLRSQQIRASHGAHPVRRV</sequence>
<dbReference type="Proteomes" id="UP000034753">
    <property type="component" value="Unassembled WGS sequence"/>
</dbReference>
<reference evidence="1 2" key="1">
    <citation type="journal article" date="2015" name="Nature">
        <title>rRNA introns, odd ribosomes, and small enigmatic genomes across a large radiation of phyla.</title>
        <authorList>
            <person name="Brown C.T."/>
            <person name="Hug L.A."/>
            <person name="Thomas B.C."/>
            <person name="Sharon I."/>
            <person name="Castelle C.J."/>
            <person name="Singh A."/>
            <person name="Wilkins M.J."/>
            <person name="Williams K.H."/>
            <person name="Banfield J.F."/>
        </authorList>
    </citation>
    <scope>NUCLEOTIDE SEQUENCE [LARGE SCALE GENOMIC DNA]</scope>
</reference>
<accession>A0A0G0WIB4</accession>
<dbReference type="AlphaFoldDB" id="A0A0G0WIB4"/>
<proteinExistence type="predicted"/>
<organism evidence="1 2">
    <name type="scientific">Candidatus Daviesbacteria bacterium GW2011_GWB1_41_5</name>
    <dbReference type="NCBI Taxonomy" id="1618429"/>
    <lineage>
        <taxon>Bacteria</taxon>
        <taxon>Candidatus Daviesiibacteriota</taxon>
    </lineage>
</organism>
<evidence type="ECO:0000313" key="2">
    <source>
        <dbReference type="Proteomes" id="UP000034753"/>
    </source>
</evidence>
<comment type="caution">
    <text evidence="1">The sequence shown here is derived from an EMBL/GenBank/DDBJ whole genome shotgun (WGS) entry which is preliminary data.</text>
</comment>
<evidence type="ECO:0000313" key="1">
    <source>
        <dbReference type="EMBL" id="KKS12600.1"/>
    </source>
</evidence>
<gene>
    <name evidence="1" type="ORF">UU67_C0048G0007</name>
</gene>